<accession>A0A379TCX4</accession>
<dbReference type="Pfam" id="PF21244">
    <property type="entry name" value="PurT_C"/>
    <property type="match status" value="1"/>
</dbReference>
<reference evidence="2 3" key="1">
    <citation type="submission" date="2018-06" db="EMBL/GenBank/DDBJ databases">
        <authorList>
            <consortium name="Pathogen Informatics"/>
            <person name="Doyle S."/>
        </authorList>
    </citation>
    <scope>NUCLEOTIDE SEQUENCE [LARGE SCALE GENOMIC DNA]</scope>
    <source>
        <strain evidence="2 3">NCTC8297</strain>
    </source>
</reference>
<keyword evidence="2" id="KW-0808">Transferase</keyword>
<evidence type="ECO:0000313" key="2">
    <source>
        <dbReference type="EMBL" id="SUG47359.1"/>
    </source>
</evidence>
<dbReference type="AlphaFoldDB" id="A0A379TCX4"/>
<dbReference type="Gene3D" id="3.30.470.20">
    <property type="entry name" value="ATP-grasp fold, B domain"/>
    <property type="match status" value="1"/>
</dbReference>
<dbReference type="GO" id="GO:0016740">
    <property type="term" value="F:transferase activity"/>
    <property type="evidence" value="ECO:0007669"/>
    <property type="project" value="UniProtKB-KW"/>
</dbReference>
<dbReference type="Proteomes" id="UP000254741">
    <property type="component" value="Unassembled WGS sequence"/>
</dbReference>
<proteinExistence type="predicted"/>
<sequence>MRFFGKPEIDGARRLGVALATGENVEEAVIRAKKAVSSVIVKE</sequence>
<dbReference type="SUPFAM" id="SSF51246">
    <property type="entry name" value="Rudiment single hybrid motif"/>
    <property type="match status" value="1"/>
</dbReference>
<dbReference type="EC" id="2.1.2.-" evidence="2"/>
<name>A0A379TCX4_SALER</name>
<evidence type="ECO:0000313" key="3">
    <source>
        <dbReference type="Proteomes" id="UP000254741"/>
    </source>
</evidence>
<feature type="domain" description="PurT C-terminal" evidence="1">
    <location>
        <begin position="1"/>
        <end position="39"/>
    </location>
</feature>
<protein>
    <submittedName>
        <fullName evidence="2">Phosphoribosylglycinamide formyltransferase 2</fullName>
        <ecNumber evidence="2">2.1.2.-</ecNumber>
    </submittedName>
</protein>
<gene>
    <name evidence="2" type="primary">purT_1</name>
    <name evidence="2" type="ORF">NCTC8297_02623</name>
</gene>
<evidence type="ECO:0000259" key="1">
    <source>
        <dbReference type="Pfam" id="PF21244"/>
    </source>
</evidence>
<dbReference type="InterPro" id="IPR011054">
    <property type="entry name" value="Rudment_hybrid_motif"/>
</dbReference>
<dbReference type="InterPro" id="IPR048740">
    <property type="entry name" value="PurT_C"/>
</dbReference>
<dbReference type="EMBL" id="UGXG01000002">
    <property type="protein sequence ID" value="SUG47359.1"/>
    <property type="molecule type" value="Genomic_DNA"/>
</dbReference>
<organism evidence="2 3">
    <name type="scientific">Salmonella enterica subsp. arizonae</name>
    <dbReference type="NCBI Taxonomy" id="59203"/>
    <lineage>
        <taxon>Bacteria</taxon>
        <taxon>Pseudomonadati</taxon>
        <taxon>Pseudomonadota</taxon>
        <taxon>Gammaproteobacteria</taxon>
        <taxon>Enterobacterales</taxon>
        <taxon>Enterobacteriaceae</taxon>
        <taxon>Salmonella</taxon>
    </lineage>
</organism>